<evidence type="ECO:0000256" key="1">
    <source>
        <dbReference type="ARBA" id="ARBA00001933"/>
    </source>
</evidence>
<name>A0AAE3ABZ2_9FIRM</name>
<dbReference type="InterPro" id="IPR020578">
    <property type="entry name" value="Aminotrans_V_PyrdxlP_BS"/>
</dbReference>
<dbReference type="InterPro" id="IPR000192">
    <property type="entry name" value="Aminotrans_V_dom"/>
</dbReference>
<dbReference type="RefSeq" id="WP_302929004.1">
    <property type="nucleotide sequence ID" value="NZ_JAJEPW010000026.1"/>
</dbReference>
<dbReference type="GO" id="GO:0046872">
    <property type="term" value="F:metal ion binding"/>
    <property type="evidence" value="ECO:0007669"/>
    <property type="project" value="UniProtKB-KW"/>
</dbReference>
<dbReference type="Gene3D" id="3.40.640.10">
    <property type="entry name" value="Type I PLP-dependent aspartate aminotransferase-like (Major domain)"/>
    <property type="match status" value="1"/>
</dbReference>
<evidence type="ECO:0000313" key="13">
    <source>
        <dbReference type="Proteomes" id="UP001199319"/>
    </source>
</evidence>
<dbReference type="GO" id="GO:0031071">
    <property type="term" value="F:cysteine desulfurase activity"/>
    <property type="evidence" value="ECO:0007669"/>
    <property type="project" value="UniProtKB-EC"/>
</dbReference>
<evidence type="ECO:0000256" key="10">
    <source>
        <dbReference type="RuleBase" id="RU004504"/>
    </source>
</evidence>
<dbReference type="Gene3D" id="3.90.1150.10">
    <property type="entry name" value="Aspartate Aminotransferase, domain 1"/>
    <property type="match status" value="1"/>
</dbReference>
<dbReference type="GO" id="GO:0051536">
    <property type="term" value="F:iron-sulfur cluster binding"/>
    <property type="evidence" value="ECO:0007669"/>
    <property type="project" value="UniProtKB-KW"/>
</dbReference>
<evidence type="ECO:0000256" key="3">
    <source>
        <dbReference type="ARBA" id="ARBA00012239"/>
    </source>
</evidence>
<dbReference type="EC" id="2.8.1.7" evidence="3"/>
<evidence type="ECO:0000256" key="8">
    <source>
        <dbReference type="ARBA" id="ARBA00023014"/>
    </source>
</evidence>
<dbReference type="PROSITE" id="PS00595">
    <property type="entry name" value="AA_TRANSFER_CLASS_5"/>
    <property type="match status" value="1"/>
</dbReference>
<dbReference type="SUPFAM" id="SSF53383">
    <property type="entry name" value="PLP-dependent transferases"/>
    <property type="match status" value="1"/>
</dbReference>
<dbReference type="Pfam" id="PF00266">
    <property type="entry name" value="Aminotran_5"/>
    <property type="match status" value="1"/>
</dbReference>
<keyword evidence="8" id="KW-0411">Iron-sulfur</keyword>
<evidence type="ECO:0000313" key="12">
    <source>
        <dbReference type="EMBL" id="MCC2129766.1"/>
    </source>
</evidence>
<comment type="similarity">
    <text evidence="2">Belongs to the class-V pyridoxal-phosphate-dependent aminotransferase family. NifS/IscS subfamily.</text>
</comment>
<dbReference type="PANTHER" id="PTHR11601:SF34">
    <property type="entry name" value="CYSTEINE DESULFURASE"/>
    <property type="match status" value="1"/>
</dbReference>
<organism evidence="12 13">
    <name type="scientific">Brotocaccenecus cirricatena</name>
    <dbReference type="NCBI Taxonomy" id="3064195"/>
    <lineage>
        <taxon>Bacteria</taxon>
        <taxon>Bacillati</taxon>
        <taxon>Bacillota</taxon>
        <taxon>Clostridia</taxon>
        <taxon>Eubacteriales</taxon>
        <taxon>Oscillospiraceae</taxon>
        <taxon>Brotocaccenecus</taxon>
    </lineage>
</organism>
<dbReference type="InterPro" id="IPR016454">
    <property type="entry name" value="Cysteine_dSase"/>
</dbReference>
<comment type="caution">
    <text evidence="12">The sequence shown here is derived from an EMBL/GenBank/DDBJ whole genome shotgun (WGS) entry which is preliminary data.</text>
</comment>
<evidence type="ECO:0000256" key="2">
    <source>
        <dbReference type="ARBA" id="ARBA00006490"/>
    </source>
</evidence>
<evidence type="ECO:0000256" key="5">
    <source>
        <dbReference type="ARBA" id="ARBA00022723"/>
    </source>
</evidence>
<dbReference type="Proteomes" id="UP001199319">
    <property type="component" value="Unassembled WGS sequence"/>
</dbReference>
<keyword evidence="6" id="KW-0663">Pyridoxal phosphate</keyword>
<evidence type="ECO:0000256" key="4">
    <source>
        <dbReference type="ARBA" id="ARBA00022679"/>
    </source>
</evidence>
<feature type="domain" description="Aminotransferase class V" evidence="11">
    <location>
        <begin position="2"/>
        <end position="362"/>
    </location>
</feature>
<dbReference type="InterPro" id="IPR015422">
    <property type="entry name" value="PyrdxlP-dep_Trfase_small"/>
</dbReference>
<comment type="catalytic activity">
    <reaction evidence="9">
        <text>(sulfur carrier)-H + L-cysteine = (sulfur carrier)-SH + L-alanine</text>
        <dbReference type="Rhea" id="RHEA:43892"/>
        <dbReference type="Rhea" id="RHEA-COMP:14737"/>
        <dbReference type="Rhea" id="RHEA-COMP:14739"/>
        <dbReference type="ChEBI" id="CHEBI:29917"/>
        <dbReference type="ChEBI" id="CHEBI:35235"/>
        <dbReference type="ChEBI" id="CHEBI:57972"/>
        <dbReference type="ChEBI" id="CHEBI:64428"/>
        <dbReference type="EC" id="2.8.1.7"/>
    </reaction>
</comment>
<evidence type="ECO:0000256" key="7">
    <source>
        <dbReference type="ARBA" id="ARBA00023004"/>
    </source>
</evidence>
<reference evidence="12" key="1">
    <citation type="submission" date="2021-10" db="EMBL/GenBank/DDBJ databases">
        <title>Anaerobic single-cell dispensing facilitates the cultivation of human gut bacteria.</title>
        <authorList>
            <person name="Afrizal A."/>
        </authorList>
    </citation>
    <scope>NUCLEOTIDE SEQUENCE</scope>
    <source>
        <strain evidence="12">CLA-AA-H272</strain>
    </source>
</reference>
<dbReference type="InterPro" id="IPR015424">
    <property type="entry name" value="PyrdxlP-dep_Trfase"/>
</dbReference>
<protein>
    <recommendedName>
        <fullName evidence="3">cysteine desulfurase</fullName>
        <ecNumber evidence="3">2.8.1.7</ecNumber>
    </recommendedName>
</protein>
<accession>A0AAE3ABZ2</accession>
<dbReference type="Gene3D" id="1.10.260.50">
    <property type="match status" value="1"/>
</dbReference>
<dbReference type="EMBL" id="JAJEPW010000026">
    <property type="protein sequence ID" value="MCC2129766.1"/>
    <property type="molecule type" value="Genomic_DNA"/>
</dbReference>
<evidence type="ECO:0000256" key="9">
    <source>
        <dbReference type="ARBA" id="ARBA00050776"/>
    </source>
</evidence>
<dbReference type="AlphaFoldDB" id="A0AAE3ABZ2"/>
<comment type="cofactor">
    <cofactor evidence="1 10">
        <name>pyridoxal 5'-phosphate</name>
        <dbReference type="ChEBI" id="CHEBI:597326"/>
    </cofactor>
</comment>
<keyword evidence="13" id="KW-1185">Reference proteome</keyword>
<proteinExistence type="inferred from homology"/>
<keyword evidence="5" id="KW-0479">Metal-binding</keyword>
<evidence type="ECO:0000259" key="11">
    <source>
        <dbReference type="Pfam" id="PF00266"/>
    </source>
</evidence>
<keyword evidence="4" id="KW-0808">Transferase</keyword>
<sequence length="377" mass="40249">MIYLDHAATTPVPRPVADAMYQVLTEQFGNPSSQYPLGREAKALVEEGRAVVAGALGCRPENLHFTSCGTESDNWAISAAVWQGRHTGRHIITTAVEHSAVLEPCKLLQQQGYEVTYLAPDKTGHVTAEQVAQALREDTVLVSMMLVNNETGCIFPVQEVARLLREKNSRALLHCDAVQGFLKVPCDPVGWGVDLMSLSAHKIGGPKGAGALYTAPALRNLRPLLPGGGQEGGLRSGTEATAQIAGFARAVVLRQENLAEKLRHMADIKAYCRERLLSIPGVVPVGQGEAPHILAVSLVGYPSANIVTDLGAKGICISAGSACHRGKASHVVSALHLDKKTAAGVIRVSFGPETTRADIDGLYQALLDHKNQRFPML</sequence>
<dbReference type="PANTHER" id="PTHR11601">
    <property type="entry name" value="CYSTEINE DESULFURYLASE FAMILY MEMBER"/>
    <property type="match status" value="1"/>
</dbReference>
<dbReference type="InterPro" id="IPR015421">
    <property type="entry name" value="PyrdxlP-dep_Trfase_major"/>
</dbReference>
<dbReference type="PIRSF" id="PIRSF005572">
    <property type="entry name" value="NifS"/>
    <property type="match status" value="1"/>
</dbReference>
<gene>
    <name evidence="12" type="ORF">LKD37_09585</name>
</gene>
<evidence type="ECO:0000256" key="6">
    <source>
        <dbReference type="ARBA" id="ARBA00022898"/>
    </source>
</evidence>
<keyword evidence="7" id="KW-0408">Iron</keyword>